<protein>
    <submittedName>
        <fullName evidence="3">Uncharacterized protein</fullName>
    </submittedName>
</protein>
<feature type="compositionally biased region" description="Basic and acidic residues" evidence="2">
    <location>
        <begin position="394"/>
        <end position="411"/>
    </location>
</feature>
<name>A0A7S0PLN8_9CHLO</name>
<feature type="compositionally biased region" description="Low complexity" evidence="2">
    <location>
        <begin position="228"/>
        <end position="239"/>
    </location>
</feature>
<gene>
    <name evidence="3" type="ORF">OMED0929_LOCUS2048</name>
</gene>
<feature type="compositionally biased region" description="Basic and acidic residues" evidence="2">
    <location>
        <begin position="640"/>
        <end position="651"/>
    </location>
</feature>
<feature type="compositionally biased region" description="Polar residues" evidence="2">
    <location>
        <begin position="384"/>
        <end position="393"/>
    </location>
</feature>
<organism evidence="3">
    <name type="scientific">Ostreococcus mediterraneus</name>
    <dbReference type="NCBI Taxonomy" id="1486918"/>
    <lineage>
        <taxon>Eukaryota</taxon>
        <taxon>Viridiplantae</taxon>
        <taxon>Chlorophyta</taxon>
        <taxon>Mamiellophyceae</taxon>
        <taxon>Mamiellales</taxon>
        <taxon>Bathycoccaceae</taxon>
        <taxon>Ostreococcus</taxon>
    </lineage>
</organism>
<sequence length="892" mass="99496">MSVADEAIEDAAVVDKDGEDVTDEVETSGLDVKRALVARDRAKGIGVFDEAANTNVVAISQAKALASATRGVRVDDDVDGEFGVLIPGTTFAAEARESVTKAARRFAEEAQAVAQRTRLQTPIAAPVEGDEDDEQTSKSPVYITDDANTKFEVRTYNDVTSKYINLDYYEKRIAPRTKYIDGTINLEAVRTATWVFAEEYAQRDGFVSDESSSEEEEEPEREKPPAEPVVVPQEAEQQRGWCCGGSSSVSKPTPPPEVQVAQARSNDKLKVTIDTEQITRDELKGVSLSLERLELNVQQHWTDMKRFARHLENDFTPEMVNVDPRAREIKEILQTSEQRLQKMLDERSALTAKERQLRKDLDEFEGKAMVAPDPVIASKGDRTVVQSQRPTENNAKEFQPKKHAEEPQRVAKQDTVYDPFEKVGRESPSGLAAMFYFLAPMYLWKYYEWLAVERKVKQSVKSQTTVKAVFFYNPLLVPGARRIRLASSVAEQLAMLLAVQSLLSFQLFIVDQKVNARAPYITLYMFVLFATFNKVATPACVATAKSVKRVKKRGRNTTAGTLWKQEVVETPAAVTRKPLSSTDTVVMLEIESPQVSNLIESNADVSEPNTGVIGADPVVSPQVSAELAPSNGGIRMSLERLSDQDLRHDDTAQSTSSGEESVRTLEEREVKVAKMTGAEKKEAMRMLIVDEFGERQNSATASHIDAFAQSNVDTLSIHESQFGGSRFDGDRVLTSLKPQSEQGDDGNEDIPVIDEEGYERLRREYVAKAREERRKANKSQKPIFDVSEYIPTVFKRGDSKDGFKSQTALNGSTDENALKSTLDMEDIDSVFQAVHGKSSRHKQKYGGGRGHWPNNVRARDVDVKKVARRLNEEDEETWDALAMLDNSREPIT</sequence>
<evidence type="ECO:0000256" key="2">
    <source>
        <dbReference type="SAM" id="MobiDB-lite"/>
    </source>
</evidence>
<evidence type="ECO:0000313" key="3">
    <source>
        <dbReference type="EMBL" id="CAD8579021.1"/>
    </source>
</evidence>
<evidence type="ECO:0000256" key="1">
    <source>
        <dbReference type="SAM" id="Coils"/>
    </source>
</evidence>
<keyword evidence="1" id="KW-0175">Coiled coil</keyword>
<accession>A0A7S0PLN8</accession>
<feature type="region of interest" description="Disordered" evidence="2">
    <location>
        <begin position="205"/>
        <end position="258"/>
    </location>
</feature>
<feature type="region of interest" description="Disordered" evidence="2">
    <location>
        <begin position="640"/>
        <end position="668"/>
    </location>
</feature>
<feature type="region of interest" description="Disordered" evidence="2">
    <location>
        <begin position="382"/>
        <end position="411"/>
    </location>
</feature>
<feature type="coiled-coil region" evidence="1">
    <location>
        <begin position="326"/>
        <end position="367"/>
    </location>
</feature>
<feature type="region of interest" description="Disordered" evidence="2">
    <location>
        <begin position="834"/>
        <end position="856"/>
    </location>
</feature>
<proteinExistence type="predicted"/>
<reference evidence="3" key="1">
    <citation type="submission" date="2021-01" db="EMBL/GenBank/DDBJ databases">
        <authorList>
            <person name="Corre E."/>
            <person name="Pelletier E."/>
            <person name="Niang G."/>
            <person name="Scheremetjew M."/>
            <person name="Finn R."/>
            <person name="Kale V."/>
            <person name="Holt S."/>
            <person name="Cochrane G."/>
            <person name="Meng A."/>
            <person name="Brown T."/>
            <person name="Cohen L."/>
        </authorList>
    </citation>
    <scope>NUCLEOTIDE SEQUENCE</scope>
    <source>
        <strain evidence="3">Clade-D-RCC2572</strain>
    </source>
</reference>
<dbReference type="EMBL" id="HBEW01002485">
    <property type="protein sequence ID" value="CAD8579021.1"/>
    <property type="molecule type" value="Transcribed_RNA"/>
</dbReference>
<dbReference type="AlphaFoldDB" id="A0A7S0PLN8"/>